<organism evidence="4 5">
    <name type="scientific">Candidatus Egerieicola pullicola</name>
    <dbReference type="NCBI Taxonomy" id="2840775"/>
    <lineage>
        <taxon>Bacteria</taxon>
        <taxon>Bacillati</taxon>
        <taxon>Bacillota</taxon>
        <taxon>Clostridia</taxon>
        <taxon>Eubacteriales</taxon>
        <taxon>Oscillospiraceae</taxon>
        <taxon>Oscillospiraceae incertae sedis</taxon>
        <taxon>Candidatus Egerieicola</taxon>
    </lineage>
</organism>
<feature type="region of interest" description="Disordered" evidence="1">
    <location>
        <begin position="28"/>
        <end position="69"/>
    </location>
</feature>
<dbReference type="EMBL" id="DVGY01000018">
    <property type="protein sequence ID" value="HIR40346.1"/>
    <property type="molecule type" value="Genomic_DNA"/>
</dbReference>
<gene>
    <name evidence="4" type="ORF">IAB36_00750</name>
</gene>
<dbReference type="AlphaFoldDB" id="A0A9D1AJI8"/>
<sequence>MLKKIFIGLLAAACVCCLSGCVIQLPSQNPTTSSPSSQTEDTTSKDSATPSSSTNTSSQSSTPSSDGEIGREDAFSIALENAGISQSDVYNIKIERDGDNGIPIFDIEFETDYGDFDYEVAIADGSIIGSDCEIQEEWAYRQPNNPVSEDQVKTLVQQKVPDAPLSDIRVWQESDDGRLRYEGNLSYNNIYYEFEVDSQTGIILDWNADYRR</sequence>
<reference evidence="4" key="2">
    <citation type="journal article" date="2021" name="PeerJ">
        <title>Extensive microbial diversity within the chicken gut microbiome revealed by metagenomics and culture.</title>
        <authorList>
            <person name="Gilroy R."/>
            <person name="Ravi A."/>
            <person name="Getino M."/>
            <person name="Pursley I."/>
            <person name="Horton D.L."/>
            <person name="Alikhan N.F."/>
            <person name="Baker D."/>
            <person name="Gharbi K."/>
            <person name="Hall N."/>
            <person name="Watson M."/>
            <person name="Adriaenssens E.M."/>
            <person name="Foster-Nyarko E."/>
            <person name="Jarju S."/>
            <person name="Secka A."/>
            <person name="Antonio M."/>
            <person name="Oren A."/>
            <person name="Chaudhuri R.R."/>
            <person name="La Ragione R."/>
            <person name="Hildebrand F."/>
            <person name="Pallen M.J."/>
        </authorList>
    </citation>
    <scope>NUCLEOTIDE SEQUENCE</scope>
    <source>
        <strain evidence="4">CHK184-25365</strain>
    </source>
</reference>
<comment type="caution">
    <text evidence="4">The sequence shown here is derived from an EMBL/GenBank/DDBJ whole genome shotgun (WGS) entry which is preliminary data.</text>
</comment>
<feature type="domain" description="PepSY" evidence="3">
    <location>
        <begin position="146"/>
        <end position="205"/>
    </location>
</feature>
<evidence type="ECO:0000256" key="1">
    <source>
        <dbReference type="SAM" id="MobiDB-lite"/>
    </source>
</evidence>
<accession>A0A9D1AJI8</accession>
<proteinExistence type="predicted"/>
<feature type="compositionally biased region" description="Low complexity" evidence="1">
    <location>
        <begin position="28"/>
        <end position="65"/>
    </location>
</feature>
<protein>
    <submittedName>
        <fullName evidence="4">PepSY domain-containing protein</fullName>
    </submittedName>
</protein>
<feature type="chain" id="PRO_5039703798" evidence="2">
    <location>
        <begin position="25"/>
        <end position="212"/>
    </location>
</feature>
<evidence type="ECO:0000256" key="2">
    <source>
        <dbReference type="SAM" id="SignalP"/>
    </source>
</evidence>
<evidence type="ECO:0000313" key="4">
    <source>
        <dbReference type="EMBL" id="HIR40346.1"/>
    </source>
</evidence>
<dbReference type="Proteomes" id="UP000886749">
    <property type="component" value="Unassembled WGS sequence"/>
</dbReference>
<evidence type="ECO:0000313" key="5">
    <source>
        <dbReference type="Proteomes" id="UP000886749"/>
    </source>
</evidence>
<evidence type="ECO:0000259" key="3">
    <source>
        <dbReference type="Pfam" id="PF03413"/>
    </source>
</evidence>
<dbReference type="Pfam" id="PF03413">
    <property type="entry name" value="PepSY"/>
    <property type="match status" value="1"/>
</dbReference>
<feature type="signal peptide" evidence="2">
    <location>
        <begin position="1"/>
        <end position="24"/>
    </location>
</feature>
<reference evidence="4" key="1">
    <citation type="submission" date="2020-10" db="EMBL/GenBank/DDBJ databases">
        <authorList>
            <person name="Gilroy R."/>
        </authorList>
    </citation>
    <scope>NUCLEOTIDE SEQUENCE</scope>
    <source>
        <strain evidence="4">CHK184-25365</strain>
    </source>
</reference>
<dbReference type="Gene3D" id="3.10.450.40">
    <property type="match status" value="2"/>
</dbReference>
<name>A0A9D1AJI8_9FIRM</name>
<keyword evidence="2" id="KW-0732">Signal</keyword>
<dbReference type="InterPro" id="IPR025711">
    <property type="entry name" value="PepSY"/>
</dbReference>